<gene>
    <name evidence="1" type="ORF">GN958_ATG04852</name>
</gene>
<dbReference type="AlphaFoldDB" id="A0A8S9V032"/>
<sequence>MRGDDEISAFVLPFAQVSPYLFGYAMNAGMVLRACRLPGWQVGRPLWLHSVTNDAVPFGDDWREHSVQRRS</sequence>
<evidence type="ECO:0000313" key="1">
    <source>
        <dbReference type="EMBL" id="KAF4145953.1"/>
    </source>
</evidence>
<comment type="caution">
    <text evidence="1">The sequence shown here is derived from an EMBL/GenBank/DDBJ whole genome shotgun (WGS) entry which is preliminary data.</text>
</comment>
<name>A0A8S9V032_PHYIN</name>
<reference evidence="1" key="1">
    <citation type="submission" date="2020-03" db="EMBL/GenBank/DDBJ databases">
        <title>Hybrid Assembly of Korean Phytophthora infestans isolates.</title>
        <authorList>
            <person name="Prokchorchik M."/>
            <person name="Lee Y."/>
            <person name="Seo J."/>
            <person name="Cho J.-H."/>
            <person name="Park Y.-E."/>
            <person name="Jang D.-C."/>
            <person name="Im J.-S."/>
            <person name="Choi J.-G."/>
            <person name="Park H.-J."/>
            <person name="Lee G.-B."/>
            <person name="Lee Y.-G."/>
            <person name="Hong S.-Y."/>
            <person name="Cho K."/>
            <person name="Sohn K.H."/>
        </authorList>
    </citation>
    <scope>NUCLEOTIDE SEQUENCE</scope>
    <source>
        <strain evidence="1">KR_2_A2</strain>
    </source>
</reference>
<proteinExistence type="predicted"/>
<dbReference type="Proteomes" id="UP000704712">
    <property type="component" value="Unassembled WGS sequence"/>
</dbReference>
<accession>A0A8S9V032</accession>
<protein>
    <submittedName>
        <fullName evidence="1">Uncharacterized protein</fullName>
    </submittedName>
</protein>
<organism evidence="1 2">
    <name type="scientific">Phytophthora infestans</name>
    <name type="common">Potato late blight agent</name>
    <name type="synonym">Botrytis infestans</name>
    <dbReference type="NCBI Taxonomy" id="4787"/>
    <lineage>
        <taxon>Eukaryota</taxon>
        <taxon>Sar</taxon>
        <taxon>Stramenopiles</taxon>
        <taxon>Oomycota</taxon>
        <taxon>Peronosporomycetes</taxon>
        <taxon>Peronosporales</taxon>
        <taxon>Peronosporaceae</taxon>
        <taxon>Phytophthora</taxon>
    </lineage>
</organism>
<evidence type="ECO:0000313" key="2">
    <source>
        <dbReference type="Proteomes" id="UP000704712"/>
    </source>
</evidence>
<dbReference type="EMBL" id="JAACNO010000667">
    <property type="protein sequence ID" value="KAF4145953.1"/>
    <property type="molecule type" value="Genomic_DNA"/>
</dbReference>